<evidence type="ECO:0000313" key="7">
    <source>
        <dbReference type="Proteomes" id="UP000178367"/>
    </source>
</evidence>
<dbReference type="PANTHER" id="PTHR23526:SF2">
    <property type="entry name" value="MAJOR FACILITATOR SUPERFAMILY (MFS) PROFILE DOMAIN-CONTAINING PROTEIN"/>
    <property type="match status" value="1"/>
</dbReference>
<dbReference type="SUPFAM" id="SSF103473">
    <property type="entry name" value="MFS general substrate transporter"/>
    <property type="match status" value="1"/>
</dbReference>
<feature type="transmembrane region" description="Helical" evidence="4">
    <location>
        <begin position="178"/>
        <end position="200"/>
    </location>
</feature>
<dbReference type="Pfam" id="PF07690">
    <property type="entry name" value="MFS_1"/>
    <property type="match status" value="1"/>
</dbReference>
<dbReference type="EMBL" id="MFGB01000005">
    <property type="protein sequence ID" value="OGF27932.1"/>
    <property type="molecule type" value="Genomic_DNA"/>
</dbReference>
<feature type="transmembrane region" description="Helical" evidence="4">
    <location>
        <begin position="20"/>
        <end position="45"/>
    </location>
</feature>
<dbReference type="InterPro" id="IPR052528">
    <property type="entry name" value="Sugar_transport-like"/>
</dbReference>
<dbReference type="InterPro" id="IPR011701">
    <property type="entry name" value="MFS"/>
</dbReference>
<evidence type="ECO:0000256" key="4">
    <source>
        <dbReference type="SAM" id="Phobius"/>
    </source>
</evidence>
<keyword evidence="3 4" id="KW-0472">Membrane</keyword>
<name>A0A1F5SML6_9BACT</name>
<comment type="caution">
    <text evidence="6">The sequence shown here is derived from an EMBL/GenBank/DDBJ whole genome shotgun (WGS) entry which is preliminary data.</text>
</comment>
<dbReference type="PANTHER" id="PTHR23526">
    <property type="entry name" value="INTEGRAL MEMBRANE TRANSPORT PROTEIN-RELATED"/>
    <property type="match status" value="1"/>
</dbReference>
<feature type="transmembrane region" description="Helical" evidence="4">
    <location>
        <begin position="116"/>
        <end position="139"/>
    </location>
</feature>
<protein>
    <recommendedName>
        <fullName evidence="5">Major facilitator superfamily (MFS) profile domain-containing protein</fullName>
    </recommendedName>
</protein>
<dbReference type="InterPro" id="IPR020846">
    <property type="entry name" value="MFS_dom"/>
</dbReference>
<sequence>MNTPINTSISYFSLNKFSAVVRFLTLVDFLINSGFGLITPIFAVFIMDNIEGANVEIAGIAVTVFLLTKSLLQIIVGSAIDKIRGERDDFAFLLLGGIAYSAIPLMYIFIDTPLELYLVQFAYGVAASFAYPSWMAIFTRHIDHEHEGVEWSVYATLVEFGMAVAASLGGFVAYRFGFAFLFITASAIIFVSNVFIWMIYNKLKLKQEKAKHGHK</sequence>
<dbReference type="InterPro" id="IPR036259">
    <property type="entry name" value="MFS_trans_sf"/>
</dbReference>
<dbReference type="Proteomes" id="UP000178367">
    <property type="component" value="Unassembled WGS sequence"/>
</dbReference>
<feature type="transmembrane region" description="Helical" evidence="4">
    <location>
        <begin position="151"/>
        <end position="172"/>
    </location>
</feature>
<evidence type="ECO:0000256" key="3">
    <source>
        <dbReference type="ARBA" id="ARBA00023136"/>
    </source>
</evidence>
<gene>
    <name evidence="6" type="ORF">A2227_04955</name>
</gene>
<dbReference type="AlphaFoldDB" id="A0A1F5SML6"/>
<organism evidence="6 7">
    <name type="scientific">Candidatus Falkowbacteria bacterium RIFOXYA2_FULL_47_19</name>
    <dbReference type="NCBI Taxonomy" id="1797994"/>
    <lineage>
        <taxon>Bacteria</taxon>
        <taxon>Candidatus Falkowiibacteriota</taxon>
    </lineage>
</organism>
<dbReference type="GO" id="GO:0022857">
    <property type="term" value="F:transmembrane transporter activity"/>
    <property type="evidence" value="ECO:0007669"/>
    <property type="project" value="InterPro"/>
</dbReference>
<accession>A0A1F5SML6</accession>
<feature type="transmembrane region" description="Helical" evidence="4">
    <location>
        <begin position="57"/>
        <end position="78"/>
    </location>
</feature>
<feature type="domain" description="Major facilitator superfamily (MFS) profile" evidence="5">
    <location>
        <begin position="20"/>
        <end position="215"/>
    </location>
</feature>
<keyword evidence="1 4" id="KW-0812">Transmembrane</keyword>
<feature type="transmembrane region" description="Helical" evidence="4">
    <location>
        <begin position="90"/>
        <end position="110"/>
    </location>
</feature>
<reference evidence="6 7" key="1">
    <citation type="journal article" date="2016" name="Nat. Commun.">
        <title>Thousands of microbial genomes shed light on interconnected biogeochemical processes in an aquifer system.</title>
        <authorList>
            <person name="Anantharaman K."/>
            <person name="Brown C.T."/>
            <person name="Hug L.A."/>
            <person name="Sharon I."/>
            <person name="Castelle C.J."/>
            <person name="Probst A.J."/>
            <person name="Thomas B.C."/>
            <person name="Singh A."/>
            <person name="Wilkins M.J."/>
            <person name="Karaoz U."/>
            <person name="Brodie E.L."/>
            <person name="Williams K.H."/>
            <person name="Hubbard S.S."/>
            <person name="Banfield J.F."/>
        </authorList>
    </citation>
    <scope>NUCLEOTIDE SEQUENCE [LARGE SCALE GENOMIC DNA]</scope>
</reference>
<proteinExistence type="predicted"/>
<dbReference type="PROSITE" id="PS50850">
    <property type="entry name" value="MFS"/>
    <property type="match status" value="1"/>
</dbReference>
<evidence type="ECO:0000313" key="6">
    <source>
        <dbReference type="EMBL" id="OGF27932.1"/>
    </source>
</evidence>
<evidence type="ECO:0000259" key="5">
    <source>
        <dbReference type="PROSITE" id="PS50850"/>
    </source>
</evidence>
<evidence type="ECO:0000256" key="2">
    <source>
        <dbReference type="ARBA" id="ARBA00022989"/>
    </source>
</evidence>
<dbReference type="Gene3D" id="1.20.1250.20">
    <property type="entry name" value="MFS general substrate transporter like domains"/>
    <property type="match status" value="1"/>
</dbReference>
<dbReference type="STRING" id="1797994.A2227_04955"/>
<keyword evidence="2 4" id="KW-1133">Transmembrane helix</keyword>
<evidence type="ECO:0000256" key="1">
    <source>
        <dbReference type="ARBA" id="ARBA00022692"/>
    </source>
</evidence>